<protein>
    <submittedName>
        <fullName evidence="2">Uncharacterized protein</fullName>
    </submittedName>
</protein>
<feature type="region of interest" description="Disordered" evidence="1">
    <location>
        <begin position="221"/>
        <end position="321"/>
    </location>
</feature>
<dbReference type="EMBL" id="MPUH01000584">
    <property type="protein sequence ID" value="OMJ77260.1"/>
    <property type="molecule type" value="Genomic_DNA"/>
</dbReference>
<comment type="caution">
    <text evidence="2">The sequence shown here is derived from an EMBL/GenBank/DDBJ whole genome shotgun (WGS) entry which is preliminary data.</text>
</comment>
<feature type="compositionally biased region" description="Polar residues" evidence="1">
    <location>
        <begin position="255"/>
        <end position="269"/>
    </location>
</feature>
<feature type="compositionally biased region" description="Polar residues" evidence="1">
    <location>
        <begin position="288"/>
        <end position="309"/>
    </location>
</feature>
<keyword evidence="3" id="KW-1185">Reference proteome</keyword>
<dbReference type="Proteomes" id="UP000187209">
    <property type="component" value="Unassembled WGS sequence"/>
</dbReference>
<feature type="compositionally biased region" description="Basic and acidic residues" evidence="1">
    <location>
        <begin position="583"/>
        <end position="601"/>
    </location>
</feature>
<reference evidence="2 3" key="1">
    <citation type="submission" date="2016-11" db="EMBL/GenBank/DDBJ databases">
        <title>The macronuclear genome of Stentor coeruleus: a giant cell with tiny introns.</title>
        <authorList>
            <person name="Slabodnick M."/>
            <person name="Ruby J.G."/>
            <person name="Reiff S.B."/>
            <person name="Swart E.C."/>
            <person name="Gosai S."/>
            <person name="Prabakaran S."/>
            <person name="Witkowska E."/>
            <person name="Larue G.E."/>
            <person name="Fisher S."/>
            <person name="Freeman R.M."/>
            <person name="Gunawardena J."/>
            <person name="Chu W."/>
            <person name="Stover N.A."/>
            <person name="Gregory B.D."/>
            <person name="Nowacki M."/>
            <person name="Derisi J."/>
            <person name="Roy S.W."/>
            <person name="Marshall W.F."/>
            <person name="Sood P."/>
        </authorList>
    </citation>
    <scope>NUCLEOTIDE SEQUENCE [LARGE SCALE GENOMIC DNA]</scope>
    <source>
        <strain evidence="2">WM001</strain>
    </source>
</reference>
<evidence type="ECO:0000313" key="3">
    <source>
        <dbReference type="Proteomes" id="UP000187209"/>
    </source>
</evidence>
<feature type="compositionally biased region" description="Basic and acidic residues" evidence="1">
    <location>
        <begin position="494"/>
        <end position="504"/>
    </location>
</feature>
<accession>A0A1R2BKH3</accession>
<proteinExistence type="predicted"/>
<organism evidence="2 3">
    <name type="scientific">Stentor coeruleus</name>
    <dbReference type="NCBI Taxonomy" id="5963"/>
    <lineage>
        <taxon>Eukaryota</taxon>
        <taxon>Sar</taxon>
        <taxon>Alveolata</taxon>
        <taxon>Ciliophora</taxon>
        <taxon>Postciliodesmatophora</taxon>
        <taxon>Heterotrichea</taxon>
        <taxon>Heterotrichida</taxon>
        <taxon>Stentoridae</taxon>
        <taxon>Stentor</taxon>
    </lineage>
</organism>
<gene>
    <name evidence="2" type="ORF">SteCoe_23168</name>
</gene>
<evidence type="ECO:0000313" key="2">
    <source>
        <dbReference type="EMBL" id="OMJ77260.1"/>
    </source>
</evidence>
<name>A0A1R2BKH3_9CILI</name>
<feature type="compositionally biased region" description="Basic residues" evidence="1">
    <location>
        <begin position="560"/>
        <end position="578"/>
    </location>
</feature>
<feature type="compositionally biased region" description="Basic and acidic residues" evidence="1">
    <location>
        <begin position="549"/>
        <end position="559"/>
    </location>
</feature>
<sequence>MKPYRKSYNVKSYEEIHGWRESTLNYSETNRALQITKPYKVKSLAELHKSPRYPDYKPDKSLFPLLSSSSISHILSKPKLLMTKPKINIREVYSPGHIYPLSPESTNRLNKNRFSFSTKSSNSWLDISSPKKNLDFRKTSLGLNQNKPLQVDNSDEFQKDEEKLNEETVSDENLKTMIEKSMDSLKYEDKSTEFPENHYVNIIKKIDEEKSAGKIEKSELETQDKLSKKLKEGKPDKKIIQKKKKTESKPETYRKNINNQKKVFESQKQTKSKPNLKNHYNFPDDKINNSISPNCFSTKSSEKNQNIHTSNEKNDMDIESPISPIPPLNIIKDFVENFRNKRAYLAKSPEPEGQKISNQQISNISPISKEKPSDIQDSYLMLNNNSTVSNIILSNSMNNLITSNDIFQNNKEISINLKDNIKIPTSPKNQHHNNTKNIDDIQNNNIGFTKKFLNKNKNAGISLKALTEKAISIINIKDGAQSSPTKVLEMRLSPIEEEKNRQSMEIETPPPSHEKSKKKQTKKTGTFFNGLTDVNEKKEESFEGNNLEEDNHDKKDLQKYKKQKNRKKTRDKNKKKNTFRVGTRKEKNKFEDKKSSDKSDSVEEVSENDSLSKEDPKNLKKFIGGKIKRTGSLSMINNQGFVRKATIKEDANKLLSKDINSSPNPKSKPKINIIYPNDKIYKSRLKRTSTLGASIELFSASINKKNKRFRRTSTTIGKSLSSYPQRSSFIFIPNSPVNRFINNYSMSMVSKLQLLLCSLEEDLANISSMNDLQIENLVQIPLSAKTSKNSTTSHNKTIKKLMKVELEFVLMPLSRNKSTEAQENMCIIADNIKTSIFSDGMKKDLINYARKSRFVKKPSRIERGMMKIIKKRLKKNKKINGSDDSSEDNFNSSSDDEIALAFEDSRIRDLKNLKYEMNLNTSTMSKRSLRSYGSDREINREEIKDLESFNCFSDDYRFIEDKDVNSELFSMKWCSTLNMKKFLLSSQVNFNYLKEDDYGFFNHYNNENIEGDIDINNLESVMLKNRFYALKGIANNPLDTDYYSLAVTNADELNPIEKKNLEVQKIRKSLRRTRYKKNLEKFLMRKLTIQTFSNLAKLK</sequence>
<feature type="region of interest" description="Disordered" evidence="1">
    <location>
        <begin position="494"/>
        <end position="617"/>
    </location>
</feature>
<evidence type="ECO:0000256" key="1">
    <source>
        <dbReference type="SAM" id="MobiDB-lite"/>
    </source>
</evidence>
<dbReference type="AlphaFoldDB" id="A0A1R2BKH3"/>
<feature type="compositionally biased region" description="Basic and acidic residues" evidence="1">
    <location>
        <begin position="221"/>
        <end position="239"/>
    </location>
</feature>